<name>A0A9X9WYI5_9PROT</name>
<keyword evidence="3" id="KW-0809">Transit peptide</keyword>
<evidence type="ECO:0000256" key="4">
    <source>
        <dbReference type="ARBA" id="ARBA00039132"/>
    </source>
</evidence>
<evidence type="ECO:0000256" key="1">
    <source>
        <dbReference type="ARBA" id="ARBA00012423"/>
    </source>
</evidence>
<feature type="domain" description="AB hydrolase-1" evidence="12">
    <location>
        <begin position="28"/>
        <end position="245"/>
    </location>
</feature>
<evidence type="ECO:0000256" key="11">
    <source>
        <dbReference type="ARBA" id="ARBA00047972"/>
    </source>
</evidence>
<accession>A0A9X9WYI5</accession>
<dbReference type="EMBL" id="JAAEDM010000035">
    <property type="protein sequence ID" value="MBR0672214.1"/>
    <property type="molecule type" value="Genomic_DNA"/>
</dbReference>
<dbReference type="RefSeq" id="WP_408904355.1">
    <property type="nucleotide sequence ID" value="NZ_JAAEDM010000035.1"/>
</dbReference>
<evidence type="ECO:0000256" key="3">
    <source>
        <dbReference type="ARBA" id="ARBA00022946"/>
    </source>
</evidence>
<evidence type="ECO:0000256" key="7">
    <source>
        <dbReference type="ARBA" id="ARBA00042645"/>
    </source>
</evidence>
<evidence type="ECO:0000259" key="12">
    <source>
        <dbReference type="Pfam" id="PF12697"/>
    </source>
</evidence>
<keyword evidence="2 13" id="KW-0378">Hydrolase</keyword>
<comment type="caution">
    <text evidence="13">The sequence shown here is derived from an EMBL/GenBank/DDBJ whole genome shotgun (WGS) entry which is preliminary data.</text>
</comment>
<evidence type="ECO:0000256" key="9">
    <source>
        <dbReference type="ARBA" id="ARBA00046047"/>
    </source>
</evidence>
<dbReference type="PANTHER" id="PTHR16138:SF7">
    <property type="entry name" value="PALMITOYL-PROTEIN THIOESTERASE ABHD10, MITOCHONDRIAL"/>
    <property type="match status" value="1"/>
</dbReference>
<dbReference type="InterPro" id="IPR052382">
    <property type="entry name" value="ABHD10_acyl-thioesterase"/>
</dbReference>
<dbReference type="GO" id="GO:0008474">
    <property type="term" value="F:palmitoyl-(protein) hydrolase activity"/>
    <property type="evidence" value="ECO:0007669"/>
    <property type="project" value="UniProtKB-EC"/>
</dbReference>
<gene>
    <name evidence="13" type="ORF">GXW76_13610</name>
</gene>
<evidence type="ECO:0000256" key="8">
    <source>
        <dbReference type="ARBA" id="ARBA00042704"/>
    </source>
</evidence>
<keyword evidence="14" id="KW-1185">Reference proteome</keyword>
<dbReference type="InterPro" id="IPR029058">
    <property type="entry name" value="AB_hydrolase_fold"/>
</dbReference>
<dbReference type="EC" id="3.1.1.93" evidence="4"/>
<protein>
    <recommendedName>
        <fullName evidence="5">Palmitoyl-protein thioesterase ABHD10, mitochondrial</fullName>
        <ecNumber evidence="4">3.1.1.93</ecNumber>
        <ecNumber evidence="1">3.1.2.22</ecNumber>
    </recommendedName>
    <alternativeName>
        <fullName evidence="7">Acyl-protein thioesterase ABHD10</fullName>
    </alternativeName>
    <alternativeName>
        <fullName evidence="8">Alpha/beta hydrolase domain-containing protein 10</fullName>
    </alternativeName>
    <alternativeName>
        <fullName evidence="6">Mycophenolic acid acyl-glucuronide esterase, mitochondrial</fullName>
    </alternativeName>
</protein>
<dbReference type="AlphaFoldDB" id="A0A9X9WYI5"/>
<dbReference type="Pfam" id="PF12697">
    <property type="entry name" value="Abhydrolase_6"/>
    <property type="match status" value="1"/>
</dbReference>
<evidence type="ECO:0000313" key="14">
    <source>
        <dbReference type="Proteomes" id="UP001138751"/>
    </source>
</evidence>
<evidence type="ECO:0000256" key="5">
    <source>
        <dbReference type="ARBA" id="ARBA00039314"/>
    </source>
</evidence>
<comment type="catalytic activity">
    <reaction evidence="10">
        <text>S-hexadecanoyl-L-cysteinyl-[protein] + H2O = L-cysteinyl-[protein] + hexadecanoate + H(+)</text>
        <dbReference type="Rhea" id="RHEA:19233"/>
        <dbReference type="Rhea" id="RHEA-COMP:10131"/>
        <dbReference type="Rhea" id="RHEA-COMP:11032"/>
        <dbReference type="ChEBI" id="CHEBI:7896"/>
        <dbReference type="ChEBI" id="CHEBI:15377"/>
        <dbReference type="ChEBI" id="CHEBI:15378"/>
        <dbReference type="ChEBI" id="CHEBI:29950"/>
        <dbReference type="ChEBI" id="CHEBI:74151"/>
        <dbReference type="EC" id="3.1.2.22"/>
    </reaction>
    <physiologicalReaction direction="left-to-right" evidence="10">
        <dbReference type="Rhea" id="RHEA:19234"/>
    </physiologicalReaction>
</comment>
<comment type="function">
    <text evidence="9">Acts as an acyl-protein thioesterase that hydrolyzes fatty acids from acylated residues in proteins. Regulates the mitochondrial S-depalmitoylation of the nucleophilic active site residue of peroxiredoxin-5/PRDX5, a key antioxidant protein, therefore modulating mitochondrial antioxidant ability. Also catalyzes the deglucuronidation of mycophenolic acid acyl-glucuronide, an active metabolite of the immunosuppressant drug mycophenolate.</text>
</comment>
<dbReference type="InterPro" id="IPR000073">
    <property type="entry name" value="AB_hydrolase_1"/>
</dbReference>
<dbReference type="SUPFAM" id="SSF53474">
    <property type="entry name" value="alpha/beta-Hydrolases"/>
    <property type="match status" value="1"/>
</dbReference>
<proteinExistence type="predicted"/>
<organism evidence="13 14">
    <name type="scientific">Neoroseomonas soli</name>
    <dbReference type="NCBI Taxonomy" id="1081025"/>
    <lineage>
        <taxon>Bacteria</taxon>
        <taxon>Pseudomonadati</taxon>
        <taxon>Pseudomonadota</taxon>
        <taxon>Alphaproteobacteria</taxon>
        <taxon>Acetobacterales</taxon>
        <taxon>Acetobacteraceae</taxon>
        <taxon>Neoroseomonas</taxon>
    </lineage>
</organism>
<reference evidence="13" key="2">
    <citation type="journal article" date="2021" name="Syst. Appl. Microbiol.">
        <title>Roseomonas hellenica sp. nov., isolated from roots of wild-growing Alkanna tinctoria.</title>
        <authorList>
            <person name="Rat A."/>
            <person name="Naranjo H.D."/>
            <person name="Lebbe L."/>
            <person name="Cnockaert M."/>
            <person name="Krigas N."/>
            <person name="Grigoriadou K."/>
            <person name="Maloupa E."/>
            <person name="Willems A."/>
        </authorList>
    </citation>
    <scope>NUCLEOTIDE SEQUENCE</scope>
    <source>
        <strain evidence="13">LMG 31231</strain>
    </source>
</reference>
<reference evidence="13" key="1">
    <citation type="submission" date="2020-01" db="EMBL/GenBank/DDBJ databases">
        <authorList>
            <person name="Rat A."/>
        </authorList>
    </citation>
    <scope>NUCLEOTIDE SEQUENCE</scope>
    <source>
        <strain evidence="13">LMG 31231</strain>
    </source>
</reference>
<dbReference type="GO" id="GO:0102390">
    <property type="term" value="F:mycophenolic acid acyl-glucuronide esterase activity"/>
    <property type="evidence" value="ECO:0007669"/>
    <property type="project" value="UniProtKB-EC"/>
</dbReference>
<comment type="catalytic activity">
    <reaction evidence="11">
        <text>mycophenolic acid O-acyl-beta-D-glucuronide + H2O = mycophenolate + D-glucuronate + H(+)</text>
        <dbReference type="Rhea" id="RHEA:34179"/>
        <dbReference type="ChEBI" id="CHEBI:15377"/>
        <dbReference type="ChEBI" id="CHEBI:15378"/>
        <dbReference type="ChEBI" id="CHEBI:58720"/>
        <dbReference type="ChEBI" id="CHEBI:62932"/>
        <dbReference type="ChEBI" id="CHEBI:66982"/>
        <dbReference type="EC" id="3.1.1.93"/>
    </reaction>
    <physiologicalReaction direction="left-to-right" evidence="11">
        <dbReference type="Rhea" id="RHEA:34180"/>
    </physiologicalReaction>
</comment>
<sequence>MMEQHGTIDRGDGVRLAWRRIPGRGPGVVFLGGFFSDMTGTKAEFLAGWCEARSVPFLRFDYSGHGTSQGRFEDGTIGRWAEDAACVIAAQAEGPQVLVGSSMGGWIALLLARRMQAQQLQARQMQVRALVGIAPAPDFTEDLMWAEFPPEVRAAIERDGEWRRPSEYGAPYPITRALIEDGRQHLLLRGPLPIEAPVRILQGQQDPDVPWQHALRIADALAGGDVRVTLIKDGDHRLSRPQDLALLGETLAPLLVEDGG</sequence>
<evidence type="ECO:0000256" key="6">
    <source>
        <dbReference type="ARBA" id="ARBA00041520"/>
    </source>
</evidence>
<dbReference type="Gene3D" id="3.40.50.1820">
    <property type="entry name" value="alpha/beta hydrolase"/>
    <property type="match status" value="1"/>
</dbReference>
<dbReference type="EC" id="3.1.2.22" evidence="1"/>
<dbReference type="PANTHER" id="PTHR16138">
    <property type="entry name" value="MYCOPHENOLIC ACID ACYL-GLUCURONIDE ESTERASE, MITOCHONDRIAL"/>
    <property type="match status" value="1"/>
</dbReference>
<evidence type="ECO:0000313" key="13">
    <source>
        <dbReference type="EMBL" id="MBR0672214.1"/>
    </source>
</evidence>
<dbReference type="Proteomes" id="UP001138751">
    <property type="component" value="Unassembled WGS sequence"/>
</dbReference>
<evidence type="ECO:0000256" key="10">
    <source>
        <dbReference type="ARBA" id="ARBA00047409"/>
    </source>
</evidence>
<evidence type="ECO:0000256" key="2">
    <source>
        <dbReference type="ARBA" id="ARBA00022801"/>
    </source>
</evidence>